<dbReference type="SUPFAM" id="SSF51658">
    <property type="entry name" value="Xylose isomerase-like"/>
    <property type="match status" value="1"/>
</dbReference>
<evidence type="ECO:0000313" key="3">
    <source>
        <dbReference type="Proteomes" id="UP000221568"/>
    </source>
</evidence>
<dbReference type="EMBL" id="PDOM01000183">
    <property type="protein sequence ID" value="PHP46521.1"/>
    <property type="molecule type" value="Genomic_DNA"/>
</dbReference>
<name>A0A7Z1HQ56_SALDU</name>
<dbReference type="Pfam" id="PF01261">
    <property type="entry name" value="AP_endonuc_2"/>
    <property type="match status" value="1"/>
</dbReference>
<reference evidence="2 3" key="1">
    <citation type="submission" date="2017-10" db="EMBL/GenBank/DDBJ databases">
        <title>Characterization of the Virulence Potential of Salmonella enterica Isolates Carrying Incompatibility Group FIB Plasmids using Caco-2 Intestinal Epithelial Cells.</title>
        <authorList>
            <person name="Sanad Y."/>
            <person name="Khajanchi B."/>
            <person name="Deck J."/>
            <person name="Cox J."/>
            <person name="Thaker R."/>
            <person name="Han J."/>
            <person name="Nayak R."/>
            <person name="Foley S."/>
        </authorList>
    </citation>
    <scope>NUCLEOTIDE SEQUENCE [LARGE SCALE GENOMIC DNA]</scope>
    <source>
        <strain evidence="2 3">SE853</strain>
    </source>
</reference>
<feature type="non-terminal residue" evidence="2">
    <location>
        <position position="97"/>
    </location>
</feature>
<comment type="caution">
    <text evidence="2">The sequence shown here is derived from an EMBL/GenBank/DDBJ whole genome shotgun (WGS) entry which is preliminary data.</text>
</comment>
<gene>
    <name evidence="2" type="ORF">CR088_27055</name>
</gene>
<sequence length="97" mass="11012">NHPLGIYEKALAKDLSWPERLVLAKSCGFDFVEMSVDETDERLSRLEWTSAQRASLVNAMLESGVAIPSMCLSAHRRFPFGSRDEAVRQRAREIMTK</sequence>
<dbReference type="Proteomes" id="UP000221568">
    <property type="component" value="Unassembled WGS sequence"/>
</dbReference>
<dbReference type="Gene3D" id="3.20.20.150">
    <property type="entry name" value="Divalent-metal-dependent TIM barrel enzymes"/>
    <property type="match status" value="1"/>
</dbReference>
<proteinExistence type="predicted"/>
<dbReference type="AlphaFoldDB" id="A0A7Z1HQ56"/>
<evidence type="ECO:0000313" key="2">
    <source>
        <dbReference type="EMBL" id="PHP46521.1"/>
    </source>
</evidence>
<organism evidence="2 3">
    <name type="scientific">Salmonella dublin</name>
    <dbReference type="NCBI Taxonomy" id="98360"/>
    <lineage>
        <taxon>Bacteria</taxon>
        <taxon>Pseudomonadati</taxon>
        <taxon>Pseudomonadota</taxon>
        <taxon>Gammaproteobacteria</taxon>
        <taxon>Enterobacterales</taxon>
        <taxon>Enterobacteriaceae</taxon>
        <taxon>Salmonella</taxon>
    </lineage>
</organism>
<evidence type="ECO:0000259" key="1">
    <source>
        <dbReference type="Pfam" id="PF01261"/>
    </source>
</evidence>
<dbReference type="InterPro" id="IPR036237">
    <property type="entry name" value="Xyl_isomerase-like_sf"/>
</dbReference>
<feature type="non-terminal residue" evidence="2">
    <location>
        <position position="1"/>
    </location>
</feature>
<feature type="domain" description="Xylose isomerase-like TIM barrel" evidence="1">
    <location>
        <begin position="23"/>
        <end position="96"/>
    </location>
</feature>
<protein>
    <submittedName>
        <fullName evidence="2">Xylulose 5-phosphate 3-epimerase</fullName>
    </submittedName>
</protein>
<dbReference type="RefSeq" id="WP_230320489.1">
    <property type="nucleotide sequence ID" value="NZ_PDOM01000183.1"/>
</dbReference>
<dbReference type="InterPro" id="IPR013022">
    <property type="entry name" value="Xyl_isomerase-like_TIM-brl"/>
</dbReference>
<accession>A0A7Z1HQ56</accession>